<comment type="caution">
    <text evidence="3">The sequence shown here is derived from an EMBL/GenBank/DDBJ whole genome shotgun (WGS) entry which is preliminary data.</text>
</comment>
<dbReference type="RefSeq" id="WP_035057887.1">
    <property type="nucleotide sequence ID" value="NZ_AXCZ01000018.1"/>
</dbReference>
<dbReference type="InterPro" id="IPR011098">
    <property type="entry name" value="G5_dom"/>
</dbReference>
<gene>
    <name evidence="3" type="ORF">N869_01960</name>
</gene>
<feature type="domain" description="G5" evidence="2">
    <location>
        <begin position="207"/>
        <end position="287"/>
    </location>
</feature>
<dbReference type="SUPFAM" id="SSF53955">
    <property type="entry name" value="Lysozyme-like"/>
    <property type="match status" value="1"/>
</dbReference>
<dbReference type="AlphaFoldDB" id="A0A0A0C167"/>
<keyword evidence="4" id="KW-1185">Reference proteome</keyword>
<dbReference type="Pfam" id="PF03990">
    <property type="entry name" value="DUF348"/>
    <property type="match status" value="3"/>
</dbReference>
<evidence type="ECO:0000259" key="2">
    <source>
        <dbReference type="PROSITE" id="PS51109"/>
    </source>
</evidence>
<proteinExistence type="predicted"/>
<dbReference type="InterPro" id="IPR007137">
    <property type="entry name" value="DUF348"/>
</dbReference>
<dbReference type="PROSITE" id="PS51109">
    <property type="entry name" value="G5"/>
    <property type="match status" value="1"/>
</dbReference>
<name>A0A0A0C167_9CELL</name>
<dbReference type="SMART" id="SM01208">
    <property type="entry name" value="G5"/>
    <property type="match status" value="1"/>
</dbReference>
<dbReference type="EMBL" id="AXCZ01000018">
    <property type="protein sequence ID" value="KGM13961.1"/>
    <property type="molecule type" value="Genomic_DNA"/>
</dbReference>
<keyword evidence="1" id="KW-0732">Signal</keyword>
<organism evidence="3 4">
    <name type="scientific">Cellulomonas bogoriensis 69B4 = DSM 16987</name>
    <dbReference type="NCBI Taxonomy" id="1386082"/>
    <lineage>
        <taxon>Bacteria</taxon>
        <taxon>Bacillati</taxon>
        <taxon>Actinomycetota</taxon>
        <taxon>Actinomycetes</taxon>
        <taxon>Micrococcales</taxon>
        <taxon>Cellulomonadaceae</taxon>
        <taxon>Cellulomonas</taxon>
    </lineage>
</organism>
<evidence type="ECO:0000256" key="1">
    <source>
        <dbReference type="ARBA" id="ARBA00022729"/>
    </source>
</evidence>
<accession>A0A0A0C167</accession>
<dbReference type="Pfam" id="PF07501">
    <property type="entry name" value="G5"/>
    <property type="match status" value="1"/>
</dbReference>
<dbReference type="PANTHER" id="PTHR39160:SF4">
    <property type="entry name" value="RESUSCITATION-PROMOTING FACTOR RPFB"/>
    <property type="match status" value="1"/>
</dbReference>
<dbReference type="InterPro" id="IPR051933">
    <property type="entry name" value="Resuscitation_pf_RpfB"/>
</dbReference>
<evidence type="ECO:0000313" key="3">
    <source>
        <dbReference type="EMBL" id="KGM13961.1"/>
    </source>
</evidence>
<protein>
    <recommendedName>
        <fullName evidence="2">G5 domain-containing protein</fullName>
    </recommendedName>
</protein>
<sequence length="397" mass="42777">MTQHPRRTRHRWSRARVRLVGQALVLAVVVGGTTAFAGLHKTVVLDVDGERRTVTAFGRTVGDVLGAHGVVVGTHDVVAPGPGETLARSAEVVVRHGRQVVVEVDGEERSLWTTALTVGEVLADLGLRDEQVRTSVSRSARVDAAGMMRFSTPKTVHVVVDGRPAALTTNAMTVREVLREAGTVLGPDDTVSVPLDAAAVDGLLVMVTRVDAVTRSETTTQPFETVEQEDPRLLEGREVVVTEGREGLRVLTYVAKEAGGVEVGRTVLAEVTVREPVDRVVRVGTMEEPDPVVVDVAPGTSRAIALEMVLARGWDEAQFACLDSLWTKESNWRVTAENPSSGAYGIPQSLPGSKMASAGSDWRTNPRTQITWGLGYIANRYGNPCGAWAHSQARNWY</sequence>
<dbReference type="OrthoDB" id="9766277at2"/>
<dbReference type="PANTHER" id="PTHR39160">
    <property type="entry name" value="CELL WALL-BINDING PROTEIN YOCH"/>
    <property type="match status" value="1"/>
</dbReference>
<dbReference type="Gene3D" id="2.20.230.10">
    <property type="entry name" value="Resuscitation-promoting factor rpfb"/>
    <property type="match status" value="1"/>
</dbReference>
<dbReference type="InterPro" id="IPR023346">
    <property type="entry name" value="Lysozyme-like_dom_sf"/>
</dbReference>
<evidence type="ECO:0000313" key="4">
    <source>
        <dbReference type="Proteomes" id="UP000054314"/>
    </source>
</evidence>
<reference evidence="3 4" key="1">
    <citation type="submission" date="2013-08" db="EMBL/GenBank/DDBJ databases">
        <title>Genome sequencing of Cellulomonas bogoriensis 69B4.</title>
        <authorList>
            <person name="Chen F."/>
            <person name="Li Y."/>
            <person name="Wang G."/>
        </authorList>
    </citation>
    <scope>NUCLEOTIDE SEQUENCE [LARGE SCALE GENOMIC DNA]</scope>
    <source>
        <strain evidence="3 4">69B4</strain>
    </source>
</reference>
<dbReference type="Proteomes" id="UP000054314">
    <property type="component" value="Unassembled WGS sequence"/>
</dbReference>